<evidence type="ECO:0000259" key="2">
    <source>
        <dbReference type="PROSITE" id="PS50891"/>
    </source>
</evidence>
<evidence type="ECO:0000256" key="1">
    <source>
        <dbReference type="ARBA" id="ARBA00005474"/>
    </source>
</evidence>
<organism evidence="4 5">
    <name type="scientific">Morella rubra</name>
    <name type="common">Chinese bayberry</name>
    <dbReference type="NCBI Taxonomy" id="262757"/>
    <lineage>
        <taxon>Eukaryota</taxon>
        <taxon>Viridiplantae</taxon>
        <taxon>Streptophyta</taxon>
        <taxon>Embryophyta</taxon>
        <taxon>Tracheophyta</taxon>
        <taxon>Spermatophyta</taxon>
        <taxon>Magnoliopsida</taxon>
        <taxon>eudicotyledons</taxon>
        <taxon>Gunneridae</taxon>
        <taxon>Pentapetalae</taxon>
        <taxon>rosids</taxon>
        <taxon>fabids</taxon>
        <taxon>Fagales</taxon>
        <taxon>Myricaceae</taxon>
        <taxon>Morella</taxon>
    </lineage>
</organism>
<reference evidence="4 5" key="2">
    <citation type="journal article" date="2019" name="Plant Biotechnol. J.">
        <title>The red bayberry genome and genetic basis of sex determination.</title>
        <authorList>
            <person name="Jia H.M."/>
            <person name="Jia H.J."/>
            <person name="Cai Q.L."/>
            <person name="Wang Y."/>
            <person name="Zhao H.B."/>
            <person name="Yang W.F."/>
            <person name="Wang G.Y."/>
            <person name="Li Y.H."/>
            <person name="Zhan D.L."/>
            <person name="Shen Y.T."/>
            <person name="Niu Q.F."/>
            <person name="Chang L."/>
            <person name="Qiu J."/>
            <person name="Zhao L."/>
            <person name="Xie H.B."/>
            <person name="Fu W.Y."/>
            <person name="Jin J."/>
            <person name="Li X.W."/>
            <person name="Jiao Y."/>
            <person name="Zhou C.C."/>
            <person name="Tu T."/>
            <person name="Chai C.Y."/>
            <person name="Gao J.L."/>
            <person name="Fan L.J."/>
            <person name="van de Weg E."/>
            <person name="Wang J.Y."/>
            <person name="Gao Z.S."/>
        </authorList>
    </citation>
    <scope>NUCLEOTIDE SEQUENCE [LARGE SCALE GENOMIC DNA]</scope>
    <source>
        <tissue evidence="4">Leaves</tissue>
    </source>
</reference>
<dbReference type="Pfam" id="PF03195">
    <property type="entry name" value="LOB"/>
    <property type="match status" value="1"/>
</dbReference>
<dbReference type="OrthoDB" id="1925971at2759"/>
<dbReference type="AlphaFoldDB" id="A0A6A1VY37"/>
<dbReference type="EMBL" id="RXIC02000021">
    <property type="protein sequence ID" value="KAB1217705.1"/>
    <property type="molecule type" value="Genomic_DNA"/>
</dbReference>
<comment type="similarity">
    <text evidence="1">Belongs to the LOB domain-containing protein family.</text>
</comment>
<dbReference type="PANTHER" id="PTHR31301:SF24">
    <property type="entry name" value="LOB DOMAIN-CONTAINING PROTEIN 21"/>
    <property type="match status" value="1"/>
</dbReference>
<dbReference type="PANTHER" id="PTHR31301">
    <property type="entry name" value="LOB DOMAIN-CONTAINING PROTEIN 4-RELATED"/>
    <property type="match status" value="1"/>
</dbReference>
<gene>
    <name evidence="3" type="ORF">CJ030_MR3G012215</name>
    <name evidence="4" type="ORF">CJ030_MR3G014885</name>
</gene>
<name>A0A6A1VY37_9ROSI</name>
<protein>
    <submittedName>
        <fullName evidence="4">LOB domain-containing protein 21</fullName>
    </submittedName>
</protein>
<keyword evidence="5" id="KW-1185">Reference proteome</keyword>
<dbReference type="EMBL" id="RXIC02000021">
    <property type="protein sequence ID" value="KAB1217642.1"/>
    <property type="molecule type" value="Genomic_DNA"/>
</dbReference>
<dbReference type="PROSITE" id="PS50891">
    <property type="entry name" value="LOB"/>
    <property type="match status" value="1"/>
</dbReference>
<reference evidence="4" key="1">
    <citation type="submission" date="2018-07" db="EMBL/GenBank/DDBJ databases">
        <authorList>
            <person name="Gao Z.-S."/>
            <person name="Jia H.-M."/>
            <person name="Jia H.-J."/>
            <person name="Cai Q.-L."/>
            <person name="Wang Y."/>
            <person name="Zhao H.-B."/>
        </authorList>
    </citation>
    <scope>NUCLEOTIDE SEQUENCE</scope>
    <source>
        <tissue evidence="4">Leaves</tissue>
    </source>
</reference>
<comment type="caution">
    <text evidence="4">The sequence shown here is derived from an EMBL/GenBank/DDBJ whole genome shotgun (WGS) entry which is preliminary data.</text>
</comment>
<evidence type="ECO:0000313" key="4">
    <source>
        <dbReference type="EMBL" id="KAB1217705.1"/>
    </source>
</evidence>
<reference evidence="4" key="3">
    <citation type="submission" date="2019-09" db="EMBL/GenBank/DDBJ databases">
        <authorList>
            <person name="Gao Z."/>
        </authorList>
    </citation>
    <scope>NUCLEOTIDE SEQUENCE</scope>
    <source>
        <tissue evidence="4">Leaves</tissue>
    </source>
</reference>
<evidence type="ECO:0000313" key="5">
    <source>
        <dbReference type="Proteomes" id="UP000516437"/>
    </source>
</evidence>
<proteinExistence type="inferred from homology"/>
<accession>A0A6A1VY37</accession>
<evidence type="ECO:0000313" key="3">
    <source>
        <dbReference type="EMBL" id="KAB1217642.1"/>
    </source>
</evidence>
<dbReference type="InterPro" id="IPR004883">
    <property type="entry name" value="LOB"/>
</dbReference>
<sequence>MKGHEPRSSSSCAACKLLKRRCTSKCIFAPYFCSDEPMKFAKVHKVFGASNVSKILTGVPEEQREDAVNSLAYEAEARLRDPVYGCIGAIASLQRRMVELQRDLAIARACLARYAATSSSSLISSSFSSSSLIWDDHVIMAPFPDVPACNGLSNSFNLDSSGLSQYGPVNDFGHGPYVL</sequence>
<feature type="domain" description="LOB" evidence="2">
    <location>
        <begin position="10"/>
        <end position="111"/>
    </location>
</feature>
<dbReference type="Proteomes" id="UP000516437">
    <property type="component" value="Chromosome 3"/>
</dbReference>